<evidence type="ECO:0000256" key="4">
    <source>
        <dbReference type="ARBA" id="ARBA00023125"/>
    </source>
</evidence>
<dbReference type="GO" id="GO:0005524">
    <property type="term" value="F:ATP binding"/>
    <property type="evidence" value="ECO:0007669"/>
    <property type="project" value="UniProtKB-KW"/>
</dbReference>
<dbReference type="Pfam" id="PF00158">
    <property type="entry name" value="Sigma54_activat"/>
    <property type="match status" value="1"/>
</dbReference>
<dbReference type="InterPro" id="IPR058031">
    <property type="entry name" value="AAA_lid_NorR"/>
</dbReference>
<evidence type="ECO:0000259" key="8">
    <source>
        <dbReference type="PROSITE" id="PS50110"/>
    </source>
</evidence>
<accession>E1YJP0</accession>
<evidence type="ECO:0000256" key="2">
    <source>
        <dbReference type="ARBA" id="ARBA00022840"/>
    </source>
</evidence>
<dbReference type="Pfam" id="PF02954">
    <property type="entry name" value="HTH_8"/>
    <property type="match status" value="1"/>
</dbReference>
<dbReference type="InterPro" id="IPR011006">
    <property type="entry name" value="CheY-like_superfamily"/>
</dbReference>
<organism evidence="9">
    <name type="scientific">uncultured Desulfobacterium sp</name>
    <dbReference type="NCBI Taxonomy" id="201089"/>
    <lineage>
        <taxon>Bacteria</taxon>
        <taxon>Pseudomonadati</taxon>
        <taxon>Thermodesulfobacteriota</taxon>
        <taxon>Desulfobacteria</taxon>
        <taxon>Desulfobacterales</taxon>
        <taxon>Desulfobacteriaceae</taxon>
        <taxon>Desulfobacterium</taxon>
        <taxon>environmental samples</taxon>
    </lineage>
</organism>
<keyword evidence="5" id="KW-0804">Transcription</keyword>
<dbReference type="InterPro" id="IPR002197">
    <property type="entry name" value="HTH_Fis"/>
</dbReference>
<dbReference type="PROSITE" id="PS50110">
    <property type="entry name" value="RESPONSE_REGULATORY"/>
    <property type="match status" value="1"/>
</dbReference>
<evidence type="ECO:0000256" key="1">
    <source>
        <dbReference type="ARBA" id="ARBA00022741"/>
    </source>
</evidence>
<sequence length="451" mass="50936">MKKPKLLIVDDDEDLRTQMKWALAKDYGVLLAEDRKSALEIFNKEHPLVVTLDLGLPPHPAGVEEGFLTLSEILAENAQVKVIIITGRGEKENALRAVAQGAYDFFYKPIQIDELKVVLKRAFYVSQLEQEQRKLQRRLSQDTFEGMIGTCPKVLEIFSTIQKVSTTDAPVLITGESGTGKELVARAIHSLSRRKSQPFIAINCGAIPENFLEGELFGHEKGSFTGAHVQRKGRIEMAEGGTLFLDEIGELPLSLQVKLLRFLQEKVIERIGGREELEIDTRVLSATNRDLEEAMKNASFRNDLYFRLGVVSISLPPLRERKGDVLLLAKIFLDRYADENKKNIKGFTAQAIDAIERYEWPGNIRELENRIKRAVIMAESKKISPEDLEIASVNSKFETMGLKEAREALEKELILKALFRNSNNLTKAALELGISRPTLYDLMEKFEIPKE</sequence>
<proteinExistence type="predicted"/>
<dbReference type="InterPro" id="IPR027417">
    <property type="entry name" value="P-loop_NTPase"/>
</dbReference>
<dbReference type="PROSITE" id="PS00675">
    <property type="entry name" value="SIGMA54_INTERACT_1"/>
    <property type="match status" value="1"/>
</dbReference>
<dbReference type="Pfam" id="PF00072">
    <property type="entry name" value="Response_reg"/>
    <property type="match status" value="1"/>
</dbReference>
<dbReference type="SUPFAM" id="SSF46689">
    <property type="entry name" value="Homeodomain-like"/>
    <property type="match status" value="1"/>
</dbReference>
<evidence type="ECO:0000259" key="7">
    <source>
        <dbReference type="PROSITE" id="PS50045"/>
    </source>
</evidence>
<gene>
    <name evidence="9" type="ORF">N47_E50060</name>
</gene>
<dbReference type="InterPro" id="IPR025944">
    <property type="entry name" value="Sigma_54_int_dom_CS"/>
</dbReference>
<dbReference type="GO" id="GO:0006355">
    <property type="term" value="P:regulation of DNA-templated transcription"/>
    <property type="evidence" value="ECO:0007669"/>
    <property type="project" value="InterPro"/>
</dbReference>
<dbReference type="SUPFAM" id="SSF52540">
    <property type="entry name" value="P-loop containing nucleoside triphosphate hydrolases"/>
    <property type="match status" value="1"/>
</dbReference>
<dbReference type="CDD" id="cd00009">
    <property type="entry name" value="AAA"/>
    <property type="match status" value="1"/>
</dbReference>
<evidence type="ECO:0000256" key="5">
    <source>
        <dbReference type="ARBA" id="ARBA00023163"/>
    </source>
</evidence>
<dbReference type="InterPro" id="IPR025943">
    <property type="entry name" value="Sigma_54_int_dom_ATP-bd_2"/>
</dbReference>
<dbReference type="NCBIfam" id="TIGR02915">
    <property type="entry name" value="PEP_resp_reg"/>
    <property type="match status" value="1"/>
</dbReference>
<dbReference type="AlphaFoldDB" id="E1YJP0"/>
<dbReference type="PRINTS" id="PR01590">
    <property type="entry name" value="HTHFIS"/>
</dbReference>
<dbReference type="PANTHER" id="PTHR32071">
    <property type="entry name" value="TRANSCRIPTIONAL REGULATORY PROTEIN"/>
    <property type="match status" value="1"/>
</dbReference>
<evidence type="ECO:0000256" key="3">
    <source>
        <dbReference type="ARBA" id="ARBA00023015"/>
    </source>
</evidence>
<dbReference type="Pfam" id="PF25601">
    <property type="entry name" value="AAA_lid_14"/>
    <property type="match status" value="1"/>
</dbReference>
<dbReference type="GO" id="GO:0000160">
    <property type="term" value="P:phosphorelay signal transduction system"/>
    <property type="evidence" value="ECO:0007669"/>
    <property type="project" value="InterPro"/>
</dbReference>
<dbReference type="SMART" id="SM00448">
    <property type="entry name" value="REC"/>
    <property type="match status" value="1"/>
</dbReference>
<keyword evidence="2" id="KW-0067">ATP-binding</keyword>
<dbReference type="InterPro" id="IPR014264">
    <property type="entry name" value="PEP-CTERM_resp_reg"/>
</dbReference>
<name>E1YJP0_9BACT</name>
<evidence type="ECO:0000256" key="6">
    <source>
        <dbReference type="PROSITE-ProRule" id="PRU00169"/>
    </source>
</evidence>
<dbReference type="PROSITE" id="PS50045">
    <property type="entry name" value="SIGMA54_INTERACT_4"/>
    <property type="match status" value="1"/>
</dbReference>
<keyword evidence="6" id="KW-0597">Phosphoprotein</keyword>
<protein>
    <submittedName>
        <fullName evidence="9">Acetoacetate metabolism regulatory protein atoC</fullName>
    </submittedName>
</protein>
<dbReference type="PROSITE" id="PS00676">
    <property type="entry name" value="SIGMA54_INTERACT_2"/>
    <property type="match status" value="1"/>
</dbReference>
<dbReference type="InterPro" id="IPR003593">
    <property type="entry name" value="AAA+_ATPase"/>
</dbReference>
<dbReference type="InterPro" id="IPR009057">
    <property type="entry name" value="Homeodomain-like_sf"/>
</dbReference>
<dbReference type="SUPFAM" id="SSF52172">
    <property type="entry name" value="CheY-like"/>
    <property type="match status" value="1"/>
</dbReference>
<feature type="modified residue" description="4-aspartylphosphate" evidence="6">
    <location>
        <position position="53"/>
    </location>
</feature>
<dbReference type="InterPro" id="IPR002078">
    <property type="entry name" value="Sigma_54_int"/>
</dbReference>
<dbReference type="Gene3D" id="1.10.10.60">
    <property type="entry name" value="Homeodomain-like"/>
    <property type="match status" value="1"/>
</dbReference>
<dbReference type="Gene3D" id="1.10.8.60">
    <property type="match status" value="1"/>
</dbReference>
<feature type="domain" description="Sigma-54 factor interaction" evidence="7">
    <location>
        <begin position="147"/>
        <end position="376"/>
    </location>
</feature>
<dbReference type="PANTHER" id="PTHR32071:SF113">
    <property type="entry name" value="ALGINATE BIOSYNTHESIS TRANSCRIPTIONAL REGULATORY PROTEIN ALGB"/>
    <property type="match status" value="1"/>
</dbReference>
<dbReference type="SMART" id="SM00382">
    <property type="entry name" value="AAA"/>
    <property type="match status" value="1"/>
</dbReference>
<dbReference type="InterPro" id="IPR025662">
    <property type="entry name" value="Sigma_54_int_dom_ATP-bd_1"/>
</dbReference>
<dbReference type="FunFam" id="3.40.50.300:FF:000006">
    <property type="entry name" value="DNA-binding transcriptional regulator NtrC"/>
    <property type="match status" value="1"/>
</dbReference>
<keyword evidence="1" id="KW-0547">Nucleotide-binding</keyword>
<keyword evidence="4" id="KW-0238">DNA-binding</keyword>
<dbReference type="Gene3D" id="3.40.50.2300">
    <property type="match status" value="1"/>
</dbReference>
<feature type="domain" description="Response regulatory" evidence="8">
    <location>
        <begin position="5"/>
        <end position="123"/>
    </location>
</feature>
<dbReference type="GO" id="GO:0043565">
    <property type="term" value="F:sequence-specific DNA binding"/>
    <property type="evidence" value="ECO:0007669"/>
    <property type="project" value="InterPro"/>
</dbReference>
<reference evidence="9" key="1">
    <citation type="journal article" date="2011" name="Environ. Microbiol.">
        <title>Genomic insights into the metabolic potential of the polycyclic aromatic hydrocarbon degrading sulfate-reducing Deltaproteobacterium N47.</title>
        <authorList>
            <person name="Bergmann F."/>
            <person name="Selesi D."/>
            <person name="Weinmaier T."/>
            <person name="Tischler P."/>
            <person name="Rattei T."/>
            <person name="Meckenstock R.U."/>
        </authorList>
    </citation>
    <scope>NUCLEOTIDE SEQUENCE</scope>
</reference>
<evidence type="ECO:0000313" key="9">
    <source>
        <dbReference type="EMBL" id="CBX31494.1"/>
    </source>
</evidence>
<dbReference type="Gene3D" id="3.40.50.300">
    <property type="entry name" value="P-loop containing nucleotide triphosphate hydrolases"/>
    <property type="match status" value="1"/>
</dbReference>
<dbReference type="PROSITE" id="PS00688">
    <property type="entry name" value="SIGMA54_INTERACT_3"/>
    <property type="match status" value="1"/>
</dbReference>
<dbReference type="InterPro" id="IPR001789">
    <property type="entry name" value="Sig_transdc_resp-reg_receiver"/>
</dbReference>
<dbReference type="EMBL" id="FR695877">
    <property type="protein sequence ID" value="CBX31494.1"/>
    <property type="molecule type" value="Genomic_DNA"/>
</dbReference>
<keyword evidence="3" id="KW-0805">Transcription regulation</keyword>